<name>A0A2H3LES8_9CHLR</name>
<dbReference type="RefSeq" id="WP_097650421.1">
    <property type="nucleotide sequence ID" value="NZ_LYXE01000009.1"/>
</dbReference>
<protein>
    <submittedName>
        <fullName evidence="2">Uncharacterized protein</fullName>
    </submittedName>
</protein>
<reference evidence="2 3" key="1">
    <citation type="submission" date="2016-05" db="EMBL/GenBank/DDBJ databases">
        <authorList>
            <person name="Lavstsen T."/>
            <person name="Jespersen J.S."/>
        </authorList>
    </citation>
    <scope>NUCLEOTIDE SEQUENCE [LARGE SCALE GENOMIC DNA]</scope>
    <source>
        <strain evidence="2 3">B7-9</strain>
    </source>
</reference>
<dbReference type="OrthoDB" id="423639at2"/>
<feature type="compositionally biased region" description="Basic and acidic residues" evidence="1">
    <location>
        <begin position="92"/>
        <end position="101"/>
    </location>
</feature>
<accession>A0A2H3LES8</accession>
<gene>
    <name evidence="2" type="ORF">A9Q02_07540</name>
</gene>
<dbReference type="EMBL" id="LYXE01000009">
    <property type="protein sequence ID" value="PDW01277.1"/>
    <property type="molecule type" value="Genomic_DNA"/>
</dbReference>
<feature type="compositionally biased region" description="Polar residues" evidence="1">
    <location>
        <begin position="74"/>
        <end position="91"/>
    </location>
</feature>
<comment type="caution">
    <text evidence="2">The sequence shown here is derived from an EMBL/GenBank/DDBJ whole genome shotgun (WGS) entry which is preliminary data.</text>
</comment>
<dbReference type="Proteomes" id="UP000220922">
    <property type="component" value="Unassembled WGS sequence"/>
</dbReference>
<feature type="region of interest" description="Disordered" evidence="1">
    <location>
        <begin position="74"/>
        <end position="105"/>
    </location>
</feature>
<proteinExistence type="predicted"/>
<evidence type="ECO:0000313" key="3">
    <source>
        <dbReference type="Proteomes" id="UP000220922"/>
    </source>
</evidence>
<evidence type="ECO:0000313" key="2">
    <source>
        <dbReference type="EMBL" id="PDW01277.1"/>
    </source>
</evidence>
<organism evidence="2 3">
    <name type="scientific">Candidatus Chloroploca asiatica</name>
    <dbReference type="NCBI Taxonomy" id="1506545"/>
    <lineage>
        <taxon>Bacteria</taxon>
        <taxon>Bacillati</taxon>
        <taxon>Chloroflexota</taxon>
        <taxon>Chloroflexia</taxon>
        <taxon>Chloroflexales</taxon>
        <taxon>Chloroflexineae</taxon>
        <taxon>Oscillochloridaceae</taxon>
        <taxon>Candidatus Chloroploca</taxon>
    </lineage>
</organism>
<keyword evidence="3" id="KW-1185">Reference proteome</keyword>
<sequence length="317" mass="34949">MQRLITLLALGFLFLIVFAATLVYAQINRPDLVVSPEQSVLASEVPAPWVRPTQATPPFPSEVPTIVPSPTTIALSQQTSPSPSRGQTLYDSTREGEKPDDQGFFSYQATTRQPPLVADTLYEAGGTTMRSLTQLADYAGYIGFLAEPQILTRTVGYTLTMTVELLAETHASPDRAGFSLLILDNESWGVELAFWEDQIWAQNDGIRDPGPLFTRGETVPFTPTLRPFTYTLAVQGDQYRLIADATTILTGPLRRYEPVISLENPLRLIYYQSNLIFLGDNTSAAGANVRLHYVALDNALLPSTPAASRLFIPLLRR</sequence>
<evidence type="ECO:0000256" key="1">
    <source>
        <dbReference type="SAM" id="MobiDB-lite"/>
    </source>
</evidence>
<dbReference type="AlphaFoldDB" id="A0A2H3LES8"/>